<organism evidence="5 6">
    <name type="scientific">Brevibacillus formosus</name>
    <dbReference type="NCBI Taxonomy" id="54913"/>
    <lineage>
        <taxon>Bacteria</taxon>
        <taxon>Bacillati</taxon>
        <taxon>Bacillota</taxon>
        <taxon>Bacilli</taxon>
        <taxon>Bacillales</taxon>
        <taxon>Paenibacillaceae</taxon>
        <taxon>Brevibacillus</taxon>
    </lineage>
</organism>
<gene>
    <name evidence="5" type="ORF">BP422_19680</name>
</gene>
<dbReference type="SMART" id="SM00849">
    <property type="entry name" value="Lactamase_B"/>
    <property type="match status" value="1"/>
</dbReference>
<accession>A0A220ML17</accession>
<protein>
    <submittedName>
        <fullName evidence="5">MBL fold metallo-hydrolase</fullName>
    </submittedName>
</protein>
<evidence type="ECO:0000313" key="5">
    <source>
        <dbReference type="EMBL" id="ASJ55572.1"/>
    </source>
</evidence>
<sequence>MEPNTYEDMNDTLADNYMPMTSFRSGVEETVRPDVECYTIQIVNIALVGDSKSWVLVDAGMPQSAEQIIEIARERFGEAAKPRAIMLTHGHFDHVGAVVELVKAWRVPVYAHSLEIPYLTGQKYYPEPDGTVEGGLLAKLSPLFPNEPIELGSHVRPLPEDGSVPEMPGWRWIHTPGHSPGHISFFRDEDGTLLAGDAFVTVKQDSLYQVVTQQKQLTGPPVYLTTDWQAAWQSVEKLANLAPAYAITGHGPPMYGQELADGLVQLAAEFDRVAVPKYGRYVDREM</sequence>
<dbReference type="GO" id="GO:0016787">
    <property type="term" value="F:hydrolase activity"/>
    <property type="evidence" value="ECO:0007669"/>
    <property type="project" value="UniProtKB-KW"/>
</dbReference>
<evidence type="ECO:0000313" key="6">
    <source>
        <dbReference type="Proteomes" id="UP000197781"/>
    </source>
</evidence>
<dbReference type="CDD" id="cd07721">
    <property type="entry name" value="yflN-like_MBL-fold"/>
    <property type="match status" value="1"/>
</dbReference>
<comment type="catalytic activity">
    <reaction evidence="3">
        <text>3',5'-cyclic UMP + H2O = UMP + H(+)</text>
        <dbReference type="Rhea" id="RHEA:70575"/>
        <dbReference type="ChEBI" id="CHEBI:15377"/>
        <dbReference type="ChEBI" id="CHEBI:15378"/>
        <dbReference type="ChEBI" id="CHEBI:57865"/>
        <dbReference type="ChEBI" id="CHEBI:184387"/>
    </reaction>
    <physiologicalReaction direction="left-to-right" evidence="3">
        <dbReference type="Rhea" id="RHEA:70576"/>
    </physiologicalReaction>
</comment>
<dbReference type="KEGG" id="bfm:BP422_19680"/>
<dbReference type="PANTHER" id="PTHR42951:SF17">
    <property type="entry name" value="METALLO-BETA-LACTAMASE DOMAIN-CONTAINING PROTEIN"/>
    <property type="match status" value="1"/>
</dbReference>
<comment type="function">
    <text evidence="2">Counteracts the endogenous Pycsar antiviral defense system. Phosphodiesterase that enables metal-dependent hydrolysis of host cyclic nucleotide Pycsar defense signals such as cCMP and cUMP.</text>
</comment>
<dbReference type="Proteomes" id="UP000197781">
    <property type="component" value="Chromosome"/>
</dbReference>
<dbReference type="AlphaFoldDB" id="A0A220ML17"/>
<evidence type="ECO:0000256" key="3">
    <source>
        <dbReference type="ARBA" id="ARBA00048505"/>
    </source>
</evidence>
<dbReference type="InterPro" id="IPR001279">
    <property type="entry name" value="Metallo-B-lactamas"/>
</dbReference>
<name>A0A220ML17_9BACL</name>
<feature type="domain" description="Metallo-beta-lactamase" evidence="4">
    <location>
        <begin position="42"/>
        <end position="250"/>
    </location>
</feature>
<dbReference type="PANTHER" id="PTHR42951">
    <property type="entry name" value="METALLO-BETA-LACTAMASE DOMAIN-CONTAINING"/>
    <property type="match status" value="1"/>
</dbReference>
<keyword evidence="5" id="KW-0378">Hydrolase</keyword>
<evidence type="ECO:0000256" key="1">
    <source>
        <dbReference type="ARBA" id="ARBA00034221"/>
    </source>
</evidence>
<dbReference type="EMBL" id="CP018145">
    <property type="protein sequence ID" value="ASJ55572.1"/>
    <property type="molecule type" value="Genomic_DNA"/>
</dbReference>
<dbReference type="InterPro" id="IPR050855">
    <property type="entry name" value="NDM-1-like"/>
</dbReference>
<evidence type="ECO:0000259" key="4">
    <source>
        <dbReference type="SMART" id="SM00849"/>
    </source>
</evidence>
<evidence type="ECO:0000256" key="2">
    <source>
        <dbReference type="ARBA" id="ARBA00034301"/>
    </source>
</evidence>
<dbReference type="Gene3D" id="3.60.15.10">
    <property type="entry name" value="Ribonuclease Z/Hydroxyacylglutathione hydrolase-like"/>
    <property type="match status" value="1"/>
</dbReference>
<dbReference type="SUPFAM" id="SSF56281">
    <property type="entry name" value="Metallo-hydrolase/oxidoreductase"/>
    <property type="match status" value="1"/>
</dbReference>
<comment type="catalytic activity">
    <reaction evidence="1">
        <text>3',5'-cyclic CMP + H2O = CMP + H(+)</text>
        <dbReference type="Rhea" id="RHEA:72675"/>
        <dbReference type="ChEBI" id="CHEBI:15377"/>
        <dbReference type="ChEBI" id="CHEBI:15378"/>
        <dbReference type="ChEBI" id="CHEBI:58003"/>
        <dbReference type="ChEBI" id="CHEBI:60377"/>
    </reaction>
    <physiologicalReaction direction="left-to-right" evidence="1">
        <dbReference type="Rhea" id="RHEA:72676"/>
    </physiologicalReaction>
</comment>
<proteinExistence type="predicted"/>
<dbReference type="Pfam" id="PF00753">
    <property type="entry name" value="Lactamase_B"/>
    <property type="match status" value="1"/>
</dbReference>
<reference evidence="5 6" key="1">
    <citation type="submission" date="2016-11" db="EMBL/GenBank/DDBJ databases">
        <authorList>
            <person name="Jaros S."/>
            <person name="Januszkiewicz K."/>
            <person name="Wedrychowicz H."/>
        </authorList>
    </citation>
    <scope>NUCLEOTIDE SEQUENCE [LARGE SCALE GENOMIC DNA]</scope>
    <source>
        <strain evidence="5 6">NF2</strain>
    </source>
</reference>
<dbReference type="RefSeq" id="WP_088909230.1">
    <property type="nucleotide sequence ID" value="NZ_CP018145.1"/>
</dbReference>
<dbReference type="InterPro" id="IPR036866">
    <property type="entry name" value="RibonucZ/Hydroxyglut_hydro"/>
</dbReference>